<dbReference type="GO" id="GO:0005524">
    <property type="term" value="F:ATP binding"/>
    <property type="evidence" value="ECO:0007669"/>
    <property type="project" value="UniProtKB-UniRule"/>
</dbReference>
<dbReference type="InterPro" id="IPR011761">
    <property type="entry name" value="ATP-grasp"/>
</dbReference>
<organism evidence="3 4">
    <name type="scientific">Serinibacter arcticus</name>
    <dbReference type="NCBI Taxonomy" id="1655435"/>
    <lineage>
        <taxon>Bacteria</taxon>
        <taxon>Bacillati</taxon>
        <taxon>Actinomycetota</taxon>
        <taxon>Actinomycetes</taxon>
        <taxon>Micrococcales</taxon>
        <taxon>Beutenbergiaceae</taxon>
        <taxon>Serinibacter</taxon>
    </lineage>
</organism>
<name>A0A2U1ZTA4_9MICO</name>
<evidence type="ECO:0000259" key="2">
    <source>
        <dbReference type="PROSITE" id="PS50975"/>
    </source>
</evidence>
<evidence type="ECO:0000313" key="4">
    <source>
        <dbReference type="Proteomes" id="UP000245166"/>
    </source>
</evidence>
<reference evidence="3 4" key="1">
    <citation type="submission" date="2018-03" db="EMBL/GenBank/DDBJ databases">
        <title>Genome assembly of novel Miniimonas species PCH200.</title>
        <authorList>
            <person name="Thakur V."/>
            <person name="Kumar V."/>
            <person name="Singh D."/>
        </authorList>
    </citation>
    <scope>NUCLEOTIDE SEQUENCE [LARGE SCALE GENOMIC DNA]</scope>
    <source>
        <strain evidence="3 4">PCH200</strain>
    </source>
</reference>
<dbReference type="PROSITE" id="PS50975">
    <property type="entry name" value="ATP_GRASP"/>
    <property type="match status" value="1"/>
</dbReference>
<dbReference type="PANTHER" id="PTHR39217:SF1">
    <property type="entry name" value="GLUTATHIONE SYNTHETASE"/>
    <property type="match status" value="1"/>
</dbReference>
<dbReference type="SUPFAM" id="SSF56059">
    <property type="entry name" value="Glutathione synthetase ATP-binding domain-like"/>
    <property type="match status" value="1"/>
</dbReference>
<dbReference type="AlphaFoldDB" id="A0A2U1ZTA4"/>
<dbReference type="InterPro" id="IPR053191">
    <property type="entry name" value="DcsG_Biosynth_Enzyme"/>
</dbReference>
<proteinExistence type="predicted"/>
<dbReference type="Proteomes" id="UP000245166">
    <property type="component" value="Unassembled WGS sequence"/>
</dbReference>
<evidence type="ECO:0000313" key="3">
    <source>
        <dbReference type="EMBL" id="PWD50180.1"/>
    </source>
</evidence>
<protein>
    <recommendedName>
        <fullName evidence="2">ATP-grasp domain-containing protein</fullName>
    </recommendedName>
</protein>
<keyword evidence="4" id="KW-1185">Reference proteome</keyword>
<keyword evidence="1" id="KW-0547">Nucleotide-binding</keyword>
<keyword evidence="1" id="KW-0067">ATP-binding</keyword>
<accession>A0A2U1ZTA4</accession>
<gene>
    <name evidence="3" type="ORF">C8046_05375</name>
</gene>
<dbReference type="EMBL" id="PYHR01000002">
    <property type="protein sequence ID" value="PWD50180.1"/>
    <property type="molecule type" value="Genomic_DNA"/>
</dbReference>
<sequence length="330" mass="36671">MHRATAAARYGVSVTTAARIALVTCSDLPEGDPEDRALVVALAERGATATIAIWDDAGVDWTQFDVVVLRSVFDYSLRRDEFIAWAESVPQLRNPLNVIRWNTDKHYIDDLAKAGLPVVDTQWLEPERKYEKRDLHNRFPAREDFVVKPAVSAGSADTGRYTATDADSRRLAIKHALRLLEAGRSVMVQRYMPEIDTYGESALVFLHGEYSHAIHKGAMLVGEDTGDSDSYTPETMQPWEPSELEITAARNIITEVRRLIPGRSGQSRPLLYARVDLVIRGDQTPLLMELELVEPSLYASLSPGALDRVASAILREVAYGSDAHNDRTAV</sequence>
<evidence type="ECO:0000256" key="1">
    <source>
        <dbReference type="PROSITE-ProRule" id="PRU00409"/>
    </source>
</evidence>
<feature type="domain" description="ATP-grasp" evidence="2">
    <location>
        <begin position="108"/>
        <end position="318"/>
    </location>
</feature>
<comment type="caution">
    <text evidence="3">The sequence shown here is derived from an EMBL/GenBank/DDBJ whole genome shotgun (WGS) entry which is preliminary data.</text>
</comment>
<dbReference type="OrthoDB" id="3373978at2"/>
<dbReference type="PANTHER" id="PTHR39217">
    <property type="match status" value="1"/>
</dbReference>
<dbReference type="GO" id="GO:0046872">
    <property type="term" value="F:metal ion binding"/>
    <property type="evidence" value="ECO:0007669"/>
    <property type="project" value="InterPro"/>
</dbReference>